<gene>
    <name evidence="1" type="primary">gb12690</name>
    <name evidence="1" type="ORF">PR202_gb12690</name>
</gene>
<name>A0AAV5ENH7_ELECO</name>
<accession>A0AAV5ENH7</accession>
<proteinExistence type="predicted"/>
<keyword evidence="2" id="KW-1185">Reference proteome</keyword>
<sequence length="114" mass="13005">MEIFKATHMKHGQWSNETSESIYVSAIDVWVLIRRPSSVPESLWTLITSCVRPSQNLVYCNAPSTRRCCLPPNNSWALLVPGGQYKASLPTGRRIEWNEFKPTFRAHFIPVGLM</sequence>
<reference evidence="1" key="1">
    <citation type="journal article" date="2018" name="DNA Res.">
        <title>Multiple hybrid de novo genome assembly of finger millet, an orphan allotetraploid crop.</title>
        <authorList>
            <person name="Hatakeyama M."/>
            <person name="Aluri S."/>
            <person name="Balachadran M.T."/>
            <person name="Sivarajan S.R."/>
            <person name="Patrignani A."/>
            <person name="Gruter S."/>
            <person name="Poveda L."/>
            <person name="Shimizu-Inatsugi R."/>
            <person name="Baeten J."/>
            <person name="Francoijs K.J."/>
            <person name="Nataraja K.N."/>
            <person name="Reddy Y.A.N."/>
            <person name="Phadnis S."/>
            <person name="Ravikumar R.L."/>
            <person name="Schlapbach R."/>
            <person name="Sreeman S.M."/>
            <person name="Shimizu K.K."/>
        </authorList>
    </citation>
    <scope>NUCLEOTIDE SEQUENCE</scope>
</reference>
<evidence type="ECO:0000313" key="2">
    <source>
        <dbReference type="Proteomes" id="UP001054889"/>
    </source>
</evidence>
<dbReference type="EMBL" id="BQKI01000077">
    <property type="protein sequence ID" value="GJN24913.1"/>
    <property type="molecule type" value="Genomic_DNA"/>
</dbReference>
<reference evidence="1" key="2">
    <citation type="submission" date="2021-12" db="EMBL/GenBank/DDBJ databases">
        <title>Resequencing data analysis of finger millet.</title>
        <authorList>
            <person name="Hatakeyama M."/>
            <person name="Aluri S."/>
            <person name="Balachadran M.T."/>
            <person name="Sivarajan S.R."/>
            <person name="Poveda L."/>
            <person name="Shimizu-Inatsugi R."/>
            <person name="Schlapbach R."/>
            <person name="Sreeman S.M."/>
            <person name="Shimizu K.K."/>
        </authorList>
    </citation>
    <scope>NUCLEOTIDE SEQUENCE</scope>
</reference>
<dbReference type="Proteomes" id="UP001054889">
    <property type="component" value="Unassembled WGS sequence"/>
</dbReference>
<organism evidence="1 2">
    <name type="scientific">Eleusine coracana subsp. coracana</name>
    <dbReference type="NCBI Taxonomy" id="191504"/>
    <lineage>
        <taxon>Eukaryota</taxon>
        <taxon>Viridiplantae</taxon>
        <taxon>Streptophyta</taxon>
        <taxon>Embryophyta</taxon>
        <taxon>Tracheophyta</taxon>
        <taxon>Spermatophyta</taxon>
        <taxon>Magnoliopsida</taxon>
        <taxon>Liliopsida</taxon>
        <taxon>Poales</taxon>
        <taxon>Poaceae</taxon>
        <taxon>PACMAD clade</taxon>
        <taxon>Chloridoideae</taxon>
        <taxon>Cynodonteae</taxon>
        <taxon>Eleusininae</taxon>
        <taxon>Eleusine</taxon>
    </lineage>
</organism>
<evidence type="ECO:0000313" key="1">
    <source>
        <dbReference type="EMBL" id="GJN24913.1"/>
    </source>
</evidence>
<protein>
    <submittedName>
        <fullName evidence="1">Uncharacterized protein</fullName>
    </submittedName>
</protein>
<dbReference type="AlphaFoldDB" id="A0AAV5ENH7"/>
<comment type="caution">
    <text evidence="1">The sequence shown here is derived from an EMBL/GenBank/DDBJ whole genome shotgun (WGS) entry which is preliminary data.</text>
</comment>